<dbReference type="GO" id="GO:2000343">
    <property type="term" value="P:positive regulation of chemokine (C-X-C motif) ligand 2 production"/>
    <property type="evidence" value="ECO:0007669"/>
    <property type="project" value="TreeGrafter"/>
</dbReference>
<evidence type="ECO:0000256" key="1">
    <source>
        <dbReference type="SAM" id="MobiDB-lite"/>
    </source>
</evidence>
<feature type="region of interest" description="Disordered" evidence="1">
    <location>
        <begin position="258"/>
        <end position="292"/>
    </location>
</feature>
<sequence length="292" mass="32963">MNGWFQKLMKPRVSLSTRPEHKDTDASVSPIRSFTSSCSSSSSSSRTSPEIKPNKTHRSKPTPPALNSPQRWKRKYDLLVCHSCADSDTEEATRLVSFLEDSPRGLRCFLWQRDVCVGAAVFTEFCQAVQDSHLQALLITPSFLRDELCRYMMHQTLAEGPMSNRLIPLVHNLSHSEYPQELRFCFYIDLSANTDRGYTRINQTVIQCEYQTITFVVSAPINELGVIKIHIQYLYLFALTTSLFLLSSDLEDLVKNEKGEDNNVDSSCNKSSEEVNSQKDALCDDGSATEGN</sequence>
<dbReference type="SUPFAM" id="SSF52200">
    <property type="entry name" value="Toll/Interleukin receptor TIR domain"/>
    <property type="match status" value="1"/>
</dbReference>
<dbReference type="AlphaFoldDB" id="A0A9W2Y747"/>
<keyword evidence="3" id="KW-1185">Reference proteome</keyword>
<dbReference type="PANTHER" id="PTHR22662:SF0">
    <property type="entry name" value="TOLL_INTERLEUKIN-1 RECEPTOR DOMAIN-CONTAINING ADAPTER PROTEIN"/>
    <property type="match status" value="1"/>
</dbReference>
<gene>
    <name evidence="4" type="primary">tirap</name>
</gene>
<proteinExistence type="predicted"/>
<evidence type="ECO:0000313" key="3">
    <source>
        <dbReference type="Proteomes" id="UP000515150"/>
    </source>
</evidence>
<dbReference type="Gene3D" id="3.40.50.10140">
    <property type="entry name" value="Toll/interleukin-1 receptor homology (TIR) domain"/>
    <property type="match status" value="1"/>
</dbReference>
<dbReference type="GO" id="GO:0034142">
    <property type="term" value="P:toll-like receptor 4 signaling pathway"/>
    <property type="evidence" value="ECO:0007669"/>
    <property type="project" value="TreeGrafter"/>
</dbReference>
<dbReference type="RefSeq" id="XP_055369791.1">
    <property type="nucleotide sequence ID" value="XM_055513816.1"/>
</dbReference>
<feature type="compositionally biased region" description="Low complexity" evidence="1">
    <location>
        <begin position="29"/>
        <end position="48"/>
    </location>
</feature>
<keyword evidence="4" id="KW-0675">Receptor</keyword>
<dbReference type="GeneID" id="114867801"/>
<dbReference type="CTD" id="114609"/>
<feature type="domain" description="TIR" evidence="2">
    <location>
        <begin position="74"/>
        <end position="212"/>
    </location>
</feature>
<dbReference type="GO" id="GO:0032760">
    <property type="term" value="P:positive regulation of tumor necrosis factor production"/>
    <property type="evidence" value="ECO:0007669"/>
    <property type="project" value="TreeGrafter"/>
</dbReference>
<evidence type="ECO:0000313" key="4">
    <source>
        <dbReference type="RefSeq" id="XP_055369791.1"/>
    </source>
</evidence>
<dbReference type="Proteomes" id="UP000515150">
    <property type="component" value="Chromosome 13"/>
</dbReference>
<protein>
    <submittedName>
        <fullName evidence="4">Toll/interleukin-1 receptor domain-containing adapter protein isoform X1</fullName>
    </submittedName>
</protein>
<dbReference type="GO" id="GO:0043123">
    <property type="term" value="P:positive regulation of canonical NF-kappaB signal transduction"/>
    <property type="evidence" value="ECO:0007669"/>
    <property type="project" value="TreeGrafter"/>
</dbReference>
<dbReference type="GO" id="GO:0035663">
    <property type="term" value="F:Toll-like receptor 2 binding"/>
    <property type="evidence" value="ECO:0007669"/>
    <property type="project" value="TreeGrafter"/>
</dbReference>
<dbReference type="InterPro" id="IPR000157">
    <property type="entry name" value="TIR_dom"/>
</dbReference>
<feature type="region of interest" description="Disordered" evidence="1">
    <location>
        <begin position="1"/>
        <end position="69"/>
    </location>
</feature>
<evidence type="ECO:0000259" key="2">
    <source>
        <dbReference type="PROSITE" id="PS50104"/>
    </source>
</evidence>
<dbReference type="InterPro" id="IPR017279">
    <property type="entry name" value="Tol-interleuk_rcpt_adapt_Tirap"/>
</dbReference>
<dbReference type="PANTHER" id="PTHR22662">
    <property type="entry name" value="TIRAP"/>
    <property type="match status" value="1"/>
</dbReference>
<dbReference type="InterPro" id="IPR035897">
    <property type="entry name" value="Toll_tir_struct_dom_sf"/>
</dbReference>
<dbReference type="GO" id="GO:0005886">
    <property type="term" value="C:plasma membrane"/>
    <property type="evidence" value="ECO:0007669"/>
    <property type="project" value="TreeGrafter"/>
</dbReference>
<dbReference type="Pfam" id="PF13676">
    <property type="entry name" value="TIR_2"/>
    <property type="match status" value="1"/>
</dbReference>
<dbReference type="PROSITE" id="PS50104">
    <property type="entry name" value="TIR"/>
    <property type="match status" value="1"/>
</dbReference>
<dbReference type="OrthoDB" id="9424455at2759"/>
<accession>A0A9W2Y747</accession>
<name>A0A9W2Y747_BETSP</name>
<organism evidence="3 4">
    <name type="scientific">Betta splendens</name>
    <name type="common">Siamese fighting fish</name>
    <dbReference type="NCBI Taxonomy" id="158456"/>
    <lineage>
        <taxon>Eukaryota</taxon>
        <taxon>Metazoa</taxon>
        <taxon>Chordata</taxon>
        <taxon>Craniata</taxon>
        <taxon>Vertebrata</taxon>
        <taxon>Euteleostomi</taxon>
        <taxon>Actinopterygii</taxon>
        <taxon>Neopterygii</taxon>
        <taxon>Teleostei</taxon>
        <taxon>Neoteleostei</taxon>
        <taxon>Acanthomorphata</taxon>
        <taxon>Anabantaria</taxon>
        <taxon>Anabantiformes</taxon>
        <taxon>Anabantoidei</taxon>
        <taxon>Osphronemidae</taxon>
        <taxon>Betta</taxon>
    </lineage>
</organism>
<reference evidence="4" key="1">
    <citation type="submission" date="2025-08" db="UniProtKB">
        <authorList>
            <consortium name="RefSeq"/>
        </authorList>
    </citation>
    <scope>IDENTIFICATION</scope>
</reference>
<dbReference type="GO" id="GO:0035662">
    <property type="term" value="F:Toll-like receptor 4 binding"/>
    <property type="evidence" value="ECO:0007669"/>
    <property type="project" value="TreeGrafter"/>
</dbReference>
<dbReference type="GO" id="GO:0005737">
    <property type="term" value="C:cytoplasm"/>
    <property type="evidence" value="ECO:0007669"/>
    <property type="project" value="TreeGrafter"/>
</dbReference>